<dbReference type="KEGG" id="mpp:MICPUCDRAFT_53881"/>
<proteinExistence type="predicted"/>
<keyword evidence="4" id="KW-1185">Reference proteome</keyword>
<evidence type="ECO:0000256" key="2">
    <source>
        <dbReference type="SAM" id="MobiDB-lite"/>
    </source>
</evidence>
<organism evidence="4">
    <name type="scientific">Micromonas pusilla (strain CCMP1545)</name>
    <name type="common">Picoplanktonic green alga</name>
    <dbReference type="NCBI Taxonomy" id="564608"/>
    <lineage>
        <taxon>Eukaryota</taxon>
        <taxon>Viridiplantae</taxon>
        <taxon>Chlorophyta</taxon>
        <taxon>Mamiellophyceae</taxon>
        <taxon>Mamiellales</taxon>
        <taxon>Mamiellaceae</taxon>
        <taxon>Micromonas</taxon>
    </lineage>
</organism>
<protein>
    <submittedName>
        <fullName evidence="3">Predicted protein</fullName>
    </submittedName>
</protein>
<name>C1N7Y9_MICPC</name>
<feature type="region of interest" description="Disordered" evidence="2">
    <location>
        <begin position="423"/>
        <end position="443"/>
    </location>
</feature>
<dbReference type="EMBL" id="GG663750">
    <property type="protein sequence ID" value="EEH51799.1"/>
    <property type="molecule type" value="Genomic_DNA"/>
</dbReference>
<feature type="region of interest" description="Disordered" evidence="2">
    <location>
        <begin position="740"/>
        <end position="760"/>
    </location>
</feature>
<reference evidence="3 4" key="1">
    <citation type="journal article" date="2009" name="Science">
        <title>Green evolution and dynamic adaptations revealed by genomes of the marine picoeukaryotes Micromonas.</title>
        <authorList>
            <person name="Worden A.Z."/>
            <person name="Lee J.H."/>
            <person name="Mock T."/>
            <person name="Rouze P."/>
            <person name="Simmons M.P."/>
            <person name="Aerts A.L."/>
            <person name="Allen A.E."/>
            <person name="Cuvelier M.L."/>
            <person name="Derelle E."/>
            <person name="Everett M.V."/>
            <person name="Foulon E."/>
            <person name="Grimwood J."/>
            <person name="Gundlach H."/>
            <person name="Henrissat B."/>
            <person name="Napoli C."/>
            <person name="McDonald S.M."/>
            <person name="Parker M.S."/>
            <person name="Rombauts S."/>
            <person name="Salamov A."/>
            <person name="Von Dassow P."/>
            <person name="Badger J.H."/>
            <person name="Coutinho P.M."/>
            <person name="Demir E."/>
            <person name="Dubchak I."/>
            <person name="Gentemann C."/>
            <person name="Eikrem W."/>
            <person name="Gready J.E."/>
            <person name="John U."/>
            <person name="Lanier W."/>
            <person name="Lindquist E.A."/>
            <person name="Lucas S."/>
            <person name="Mayer K.F."/>
            <person name="Moreau H."/>
            <person name="Not F."/>
            <person name="Otillar R."/>
            <person name="Panaud O."/>
            <person name="Pangilinan J."/>
            <person name="Paulsen I."/>
            <person name="Piegu B."/>
            <person name="Poliakov A."/>
            <person name="Robbens S."/>
            <person name="Schmutz J."/>
            <person name="Toulza E."/>
            <person name="Wyss T."/>
            <person name="Zelensky A."/>
            <person name="Zhou K."/>
            <person name="Armbrust E.V."/>
            <person name="Bhattacharya D."/>
            <person name="Goodenough U.W."/>
            <person name="Van de Peer Y."/>
            <person name="Grigoriev I.V."/>
        </authorList>
    </citation>
    <scope>NUCLEOTIDE SEQUENCE [LARGE SCALE GENOMIC DNA]</scope>
    <source>
        <strain evidence="3 4">CCMP1545</strain>
    </source>
</reference>
<dbReference type="eggNOG" id="ENOG502R8JC">
    <property type="taxonomic scope" value="Eukaryota"/>
</dbReference>
<feature type="region of interest" description="Disordered" evidence="2">
    <location>
        <begin position="686"/>
        <end position="713"/>
    </location>
</feature>
<feature type="compositionally biased region" description="Gly residues" evidence="2">
    <location>
        <begin position="352"/>
        <end position="363"/>
    </location>
</feature>
<dbReference type="RefSeq" id="XP_003064177.1">
    <property type="nucleotide sequence ID" value="XM_003064131.1"/>
</dbReference>
<gene>
    <name evidence="3" type="ORF">MICPUCDRAFT_53881</name>
</gene>
<dbReference type="GeneID" id="9689618"/>
<feature type="compositionally biased region" description="Low complexity" evidence="2">
    <location>
        <begin position="41"/>
        <end position="56"/>
    </location>
</feature>
<feature type="region of interest" description="Disordered" evidence="2">
    <location>
        <begin position="1"/>
        <end position="59"/>
    </location>
</feature>
<feature type="coiled-coil region" evidence="1">
    <location>
        <begin position="194"/>
        <end position="253"/>
    </location>
</feature>
<feature type="region of interest" description="Disordered" evidence="2">
    <location>
        <begin position="342"/>
        <end position="375"/>
    </location>
</feature>
<keyword evidence="1" id="KW-0175">Coiled coil</keyword>
<dbReference type="AlphaFoldDB" id="C1N7Y9"/>
<accession>C1N7Y9</accession>
<evidence type="ECO:0000256" key="1">
    <source>
        <dbReference type="SAM" id="Coils"/>
    </source>
</evidence>
<sequence>MADRPASTRGRGPMVKVFARPDRNPVATSLNKSAPPKFEDAPGSTSSTVAPAAVSSFGSGDPIAATLLSLEATLRAMDDIDVASAAASKSKSKSNTGGRPKRDAKPAAGRSKTGSIETGRSETRAASFGGPNYVPSLSRSGVPAASAPGANDLPSLVERARDDRGVYVARDLWNAIRVNLDDHLAIKNSEGMTVSELRRDVAKAQSRAREFEVKYRQCERVVSGDQKDLAERAAQLQDELAVVKRERNKMKEAHEAQIDTLNAMLASRDTPAGAKSDELRASLDDASFRLKLENARLDQSTSRVDALEMESEYLRERHAADVLAMEELEGRYREAMARLEEARATTTTTSDGSGGAASAGAGAGSTPNANASTAAEERLRLDNRRLVALLERTAEFKRLVRDTAKLDGMHYVTLSEMLQKKNATSERYPPLRDRGGASDGISDGGDYADEGANWVPKETLRLTKAFLKDVVPKVPLGPFMTLLLDLNAAWRAHEAAVLAETKKRHASDVNRIKARDPHREIVLENTVMHMKKQLQRARKDKIALDELRAAAAKRAEKGAAGDGGGDDENKVLLEWALATIETLSKQVADTMRANKTLKSRLVALGGRDAPLMAAGSGAGAGAGGGVKGAAGYSSDGYDDEAGGEVATDAEIILPRMTTSTSRRTPPSYAPGDGVPAPDPYVPPEAATAAAPGVSVTRHEMKPTRGRARSVAGGRVGANPSYSWAGCDVGGGSGVGVAVRRGKGGGKGGKGSALDGYFVSG</sequence>
<evidence type="ECO:0000313" key="3">
    <source>
        <dbReference type="EMBL" id="EEH51799.1"/>
    </source>
</evidence>
<evidence type="ECO:0000313" key="4">
    <source>
        <dbReference type="Proteomes" id="UP000001876"/>
    </source>
</evidence>
<feature type="region of interest" description="Disordered" evidence="2">
    <location>
        <begin position="85"/>
        <end position="132"/>
    </location>
</feature>
<dbReference type="Proteomes" id="UP000001876">
    <property type="component" value="Unassembled WGS sequence"/>
</dbReference>